<dbReference type="InterPro" id="IPR013320">
    <property type="entry name" value="ConA-like_dom_sf"/>
</dbReference>
<organism evidence="2 3">
    <name type="scientific">Elysia marginata</name>
    <dbReference type="NCBI Taxonomy" id="1093978"/>
    <lineage>
        <taxon>Eukaryota</taxon>
        <taxon>Metazoa</taxon>
        <taxon>Spiralia</taxon>
        <taxon>Lophotrochozoa</taxon>
        <taxon>Mollusca</taxon>
        <taxon>Gastropoda</taxon>
        <taxon>Heterobranchia</taxon>
        <taxon>Euthyneura</taxon>
        <taxon>Panpulmonata</taxon>
        <taxon>Sacoglossa</taxon>
        <taxon>Placobranchoidea</taxon>
        <taxon>Plakobranchidae</taxon>
        <taxon>Elysia</taxon>
    </lineage>
</organism>
<sequence length="86" mass="9758">MVAQSLMRFIHNYQVDYLQPSTVWSINGQQHTDGNTWTKAEFQLPDVLIGKRFQFMVTAVRGDGPYGDICIDDLSIVQVCSKLSYA</sequence>
<evidence type="ECO:0000259" key="1">
    <source>
        <dbReference type="PROSITE" id="PS50060"/>
    </source>
</evidence>
<reference evidence="2 3" key="1">
    <citation type="journal article" date="2021" name="Elife">
        <title>Chloroplast acquisition without the gene transfer in kleptoplastic sea slugs, Plakobranchus ocellatus.</title>
        <authorList>
            <person name="Maeda T."/>
            <person name="Takahashi S."/>
            <person name="Yoshida T."/>
            <person name="Shimamura S."/>
            <person name="Takaki Y."/>
            <person name="Nagai Y."/>
            <person name="Toyoda A."/>
            <person name="Suzuki Y."/>
            <person name="Arimoto A."/>
            <person name="Ishii H."/>
            <person name="Satoh N."/>
            <person name="Nishiyama T."/>
            <person name="Hasebe M."/>
            <person name="Maruyama T."/>
            <person name="Minagawa J."/>
            <person name="Obokata J."/>
            <person name="Shigenobu S."/>
        </authorList>
    </citation>
    <scope>NUCLEOTIDE SEQUENCE [LARGE SCALE GENOMIC DNA]</scope>
</reference>
<name>A0AAV4IMR6_9GAST</name>
<dbReference type="EMBL" id="BMAT01002599">
    <property type="protein sequence ID" value="GFS09786.1"/>
    <property type="molecule type" value="Genomic_DNA"/>
</dbReference>
<feature type="domain" description="MAM" evidence="1">
    <location>
        <begin position="22"/>
        <end position="82"/>
    </location>
</feature>
<comment type="caution">
    <text evidence="2">The sequence shown here is derived from an EMBL/GenBank/DDBJ whole genome shotgun (WGS) entry which is preliminary data.</text>
</comment>
<dbReference type="Gene3D" id="2.60.120.200">
    <property type="match status" value="1"/>
</dbReference>
<keyword evidence="3" id="KW-1185">Reference proteome</keyword>
<evidence type="ECO:0000313" key="3">
    <source>
        <dbReference type="Proteomes" id="UP000762676"/>
    </source>
</evidence>
<protein>
    <recommendedName>
        <fullName evidence="1">MAM domain-containing protein</fullName>
    </recommendedName>
</protein>
<dbReference type="GO" id="GO:0016020">
    <property type="term" value="C:membrane"/>
    <property type="evidence" value="ECO:0007669"/>
    <property type="project" value="InterPro"/>
</dbReference>
<dbReference type="PROSITE" id="PS50060">
    <property type="entry name" value="MAM_2"/>
    <property type="match status" value="1"/>
</dbReference>
<dbReference type="SUPFAM" id="SSF49899">
    <property type="entry name" value="Concanavalin A-like lectins/glucanases"/>
    <property type="match status" value="1"/>
</dbReference>
<dbReference type="Pfam" id="PF00629">
    <property type="entry name" value="MAM"/>
    <property type="match status" value="1"/>
</dbReference>
<proteinExistence type="predicted"/>
<evidence type="ECO:0000313" key="2">
    <source>
        <dbReference type="EMBL" id="GFS09786.1"/>
    </source>
</evidence>
<dbReference type="Proteomes" id="UP000762676">
    <property type="component" value="Unassembled WGS sequence"/>
</dbReference>
<gene>
    <name evidence="2" type="ORF">ElyMa_001306700</name>
</gene>
<accession>A0AAV4IMR6</accession>
<dbReference type="InterPro" id="IPR000998">
    <property type="entry name" value="MAM_dom"/>
</dbReference>
<dbReference type="AlphaFoldDB" id="A0AAV4IMR6"/>